<protein>
    <submittedName>
        <fullName evidence="1">Uncharacterized protein</fullName>
    </submittedName>
</protein>
<name>A0A0E9PBW7_ANGAN</name>
<organism evidence="1">
    <name type="scientific">Anguilla anguilla</name>
    <name type="common">European freshwater eel</name>
    <name type="synonym">Muraena anguilla</name>
    <dbReference type="NCBI Taxonomy" id="7936"/>
    <lineage>
        <taxon>Eukaryota</taxon>
        <taxon>Metazoa</taxon>
        <taxon>Chordata</taxon>
        <taxon>Craniata</taxon>
        <taxon>Vertebrata</taxon>
        <taxon>Euteleostomi</taxon>
        <taxon>Actinopterygii</taxon>
        <taxon>Neopterygii</taxon>
        <taxon>Teleostei</taxon>
        <taxon>Anguilliformes</taxon>
        <taxon>Anguillidae</taxon>
        <taxon>Anguilla</taxon>
    </lineage>
</organism>
<dbReference type="AlphaFoldDB" id="A0A0E9PBW7"/>
<dbReference type="EMBL" id="GBXM01106830">
    <property type="protein sequence ID" value="JAH01747.1"/>
    <property type="molecule type" value="Transcribed_RNA"/>
</dbReference>
<reference evidence="1" key="2">
    <citation type="journal article" date="2015" name="Fish Shellfish Immunol.">
        <title>Early steps in the European eel (Anguilla anguilla)-Vibrio vulnificus interaction in the gills: Role of the RtxA13 toxin.</title>
        <authorList>
            <person name="Callol A."/>
            <person name="Pajuelo D."/>
            <person name="Ebbesson L."/>
            <person name="Teles M."/>
            <person name="MacKenzie S."/>
            <person name="Amaro C."/>
        </authorList>
    </citation>
    <scope>NUCLEOTIDE SEQUENCE</scope>
</reference>
<sequence>MWWMYSRAFNTPSRMWAMASSLMPSVKCVVIRSLAEP</sequence>
<proteinExistence type="predicted"/>
<reference evidence="1" key="1">
    <citation type="submission" date="2014-11" db="EMBL/GenBank/DDBJ databases">
        <authorList>
            <person name="Amaro Gonzalez C."/>
        </authorList>
    </citation>
    <scope>NUCLEOTIDE SEQUENCE</scope>
</reference>
<evidence type="ECO:0000313" key="1">
    <source>
        <dbReference type="EMBL" id="JAH01747.1"/>
    </source>
</evidence>
<accession>A0A0E9PBW7</accession>